<keyword evidence="2 5" id="KW-0378">Hydrolase</keyword>
<feature type="signal peptide" evidence="3">
    <location>
        <begin position="1"/>
        <end position="23"/>
    </location>
</feature>
<name>A0AA39PY96_9AGAR</name>
<dbReference type="Proteomes" id="UP001175228">
    <property type="component" value="Unassembled WGS sequence"/>
</dbReference>
<dbReference type="InterPro" id="IPR029058">
    <property type="entry name" value="AB_hydrolase_fold"/>
</dbReference>
<dbReference type="PANTHER" id="PTHR43248:SF25">
    <property type="entry name" value="AB HYDROLASE-1 DOMAIN-CONTAINING PROTEIN-RELATED"/>
    <property type="match status" value="1"/>
</dbReference>
<dbReference type="InterPro" id="IPR051601">
    <property type="entry name" value="Serine_prot/Carboxylest_S33"/>
</dbReference>
<accession>A0AA39PY96</accession>
<protein>
    <submittedName>
        <fullName evidence="5">Alpha/Beta hydrolase protein</fullName>
    </submittedName>
</protein>
<comment type="caution">
    <text evidence="5">The sequence shown here is derived from an EMBL/GenBank/DDBJ whole genome shotgun (WGS) entry which is preliminary data.</text>
</comment>
<evidence type="ECO:0000256" key="2">
    <source>
        <dbReference type="ARBA" id="ARBA00022801"/>
    </source>
</evidence>
<reference evidence="5" key="1">
    <citation type="submission" date="2023-06" db="EMBL/GenBank/DDBJ databases">
        <authorList>
            <consortium name="Lawrence Berkeley National Laboratory"/>
            <person name="Ahrendt S."/>
            <person name="Sahu N."/>
            <person name="Indic B."/>
            <person name="Wong-Bajracharya J."/>
            <person name="Merenyi Z."/>
            <person name="Ke H.-M."/>
            <person name="Monk M."/>
            <person name="Kocsube S."/>
            <person name="Drula E."/>
            <person name="Lipzen A."/>
            <person name="Balint B."/>
            <person name="Henrissat B."/>
            <person name="Andreopoulos B."/>
            <person name="Martin F.M."/>
            <person name="Harder C.B."/>
            <person name="Rigling D."/>
            <person name="Ford K.L."/>
            <person name="Foster G.D."/>
            <person name="Pangilinan J."/>
            <person name="Papanicolaou A."/>
            <person name="Barry K."/>
            <person name="LaButti K."/>
            <person name="Viragh M."/>
            <person name="Koriabine M."/>
            <person name="Yan M."/>
            <person name="Riley R."/>
            <person name="Champramary S."/>
            <person name="Plett K.L."/>
            <person name="Tsai I.J."/>
            <person name="Slot J."/>
            <person name="Sipos G."/>
            <person name="Plett J."/>
            <person name="Nagy L.G."/>
            <person name="Grigoriev I.V."/>
        </authorList>
    </citation>
    <scope>NUCLEOTIDE SEQUENCE</scope>
    <source>
        <strain evidence="5">HWK02</strain>
    </source>
</reference>
<gene>
    <name evidence="5" type="ORF">EDD18DRAFT_1357667</name>
</gene>
<sequence>MKTSSHGLLLLVFSICIFGQTFGQDSFAWLDLPASDNLEWVDCNSGFQCANLKVPLNYSSPDNETVVLAIIQYPSPLPVNSTDYKGPLLFNPGGPGGSGVDYVLEQGVHYSQMFQDQYDIVGFDPRGVARSTRVSFYETGAERALWGYEILVELLGRPDGIENAWAQAAITGQLADERNTGILEHINTDQTARDMLKITEAYGRQKLQYWGFSYGTVLGVTFASLFPDKIERMVLDGVVDTENYYATLWSDNLLDSNKTLQTFFDGCFQAGPDGCPFYASSPDAIKQNLDNLYNTIRARPLPVRLSTGYGVVDYARLRYAVFSSLYIPQSIYLTLAQGLSDLAQGNGEVIFNMTNHPQFECSCDDPSALLTSSVQDSMIAIICNDGLPVPRDVESAEEYYADLSAQFEWASIWTGVRIGCSGWPDYPKTNFRGENASAGPFTANTSYPILFVGNTADPVAPLAAAKKIASGFDGAVVLTQDSPGHCSIAANSPCTQGYIRDYFVNGTLPDLDTICPIVGTLFDNTTTPGPLRRGLYGAHPEERFLEAVRRISHSARIPTTPLSLVPNTGCASLGR</sequence>
<dbReference type="Gene3D" id="3.40.50.1820">
    <property type="entry name" value="alpha/beta hydrolase"/>
    <property type="match status" value="1"/>
</dbReference>
<proteinExistence type="inferred from homology"/>
<feature type="chain" id="PRO_5041262470" evidence="3">
    <location>
        <begin position="24"/>
        <end position="575"/>
    </location>
</feature>
<feature type="domain" description="Peptidase S33 tripeptidyl aminopeptidase-like C-terminal" evidence="4">
    <location>
        <begin position="409"/>
        <end position="515"/>
    </location>
</feature>
<evidence type="ECO:0000313" key="5">
    <source>
        <dbReference type="EMBL" id="KAK0492817.1"/>
    </source>
</evidence>
<organism evidence="5 6">
    <name type="scientific">Armillaria luteobubalina</name>
    <dbReference type="NCBI Taxonomy" id="153913"/>
    <lineage>
        <taxon>Eukaryota</taxon>
        <taxon>Fungi</taxon>
        <taxon>Dikarya</taxon>
        <taxon>Basidiomycota</taxon>
        <taxon>Agaricomycotina</taxon>
        <taxon>Agaricomycetes</taxon>
        <taxon>Agaricomycetidae</taxon>
        <taxon>Agaricales</taxon>
        <taxon>Marasmiineae</taxon>
        <taxon>Physalacriaceae</taxon>
        <taxon>Armillaria</taxon>
    </lineage>
</organism>
<dbReference type="GO" id="GO:0016787">
    <property type="term" value="F:hydrolase activity"/>
    <property type="evidence" value="ECO:0007669"/>
    <property type="project" value="UniProtKB-KW"/>
</dbReference>
<dbReference type="SUPFAM" id="SSF53474">
    <property type="entry name" value="alpha/beta-Hydrolases"/>
    <property type="match status" value="1"/>
</dbReference>
<dbReference type="InterPro" id="IPR013595">
    <property type="entry name" value="Pept_S33_TAP-like_C"/>
</dbReference>
<evidence type="ECO:0000259" key="4">
    <source>
        <dbReference type="Pfam" id="PF08386"/>
    </source>
</evidence>
<keyword evidence="3" id="KW-0732">Signal</keyword>
<dbReference type="AlphaFoldDB" id="A0AA39PY96"/>
<evidence type="ECO:0000256" key="1">
    <source>
        <dbReference type="ARBA" id="ARBA00010088"/>
    </source>
</evidence>
<dbReference type="PANTHER" id="PTHR43248">
    <property type="entry name" value="2-SUCCINYL-6-HYDROXY-2,4-CYCLOHEXADIENE-1-CARBOXYLATE SYNTHASE"/>
    <property type="match status" value="1"/>
</dbReference>
<comment type="similarity">
    <text evidence="1">Belongs to the peptidase S33 family.</text>
</comment>
<keyword evidence="6" id="KW-1185">Reference proteome</keyword>
<evidence type="ECO:0000256" key="3">
    <source>
        <dbReference type="SAM" id="SignalP"/>
    </source>
</evidence>
<dbReference type="Pfam" id="PF08386">
    <property type="entry name" value="Abhydrolase_4"/>
    <property type="match status" value="1"/>
</dbReference>
<dbReference type="EMBL" id="JAUEPU010000028">
    <property type="protein sequence ID" value="KAK0492817.1"/>
    <property type="molecule type" value="Genomic_DNA"/>
</dbReference>
<evidence type="ECO:0000313" key="6">
    <source>
        <dbReference type="Proteomes" id="UP001175228"/>
    </source>
</evidence>